<organism evidence="3">
    <name type="scientific">mine drainage metagenome</name>
    <dbReference type="NCBI Taxonomy" id="410659"/>
    <lineage>
        <taxon>unclassified sequences</taxon>
        <taxon>metagenomes</taxon>
        <taxon>ecological metagenomes</taxon>
    </lineage>
</organism>
<reference evidence="3" key="1">
    <citation type="submission" date="2013-08" db="EMBL/GenBank/DDBJ databases">
        <authorList>
            <person name="Mendez C."/>
            <person name="Richter M."/>
            <person name="Ferrer M."/>
            <person name="Sanchez J."/>
        </authorList>
    </citation>
    <scope>NUCLEOTIDE SEQUENCE</scope>
</reference>
<feature type="non-terminal residue" evidence="3">
    <location>
        <position position="1"/>
    </location>
</feature>
<proteinExistence type="predicted"/>
<name>T0ZRM4_9ZZZZ</name>
<evidence type="ECO:0000256" key="1">
    <source>
        <dbReference type="ARBA" id="ARBA00022603"/>
    </source>
</evidence>
<reference evidence="3" key="2">
    <citation type="journal article" date="2014" name="ISME J.">
        <title>Microbial stratification in low pH oxic and suboxic macroscopic growths along an acid mine drainage.</title>
        <authorList>
            <person name="Mendez-Garcia C."/>
            <person name="Mesa V."/>
            <person name="Sprenger R.R."/>
            <person name="Richter M."/>
            <person name="Diez M.S."/>
            <person name="Solano J."/>
            <person name="Bargiela R."/>
            <person name="Golyshina O.V."/>
            <person name="Manteca A."/>
            <person name="Ramos J.L."/>
            <person name="Gallego J.R."/>
            <person name="Llorente I."/>
            <person name="Martins Dos Santos V.A."/>
            <person name="Jensen O.N."/>
            <person name="Pelaez A.I."/>
            <person name="Sanchez J."/>
            <person name="Ferrer M."/>
        </authorList>
    </citation>
    <scope>NUCLEOTIDE SEQUENCE</scope>
</reference>
<accession>T0ZRM4</accession>
<comment type="caution">
    <text evidence="3">The sequence shown here is derived from an EMBL/GenBank/DDBJ whole genome shotgun (WGS) entry which is preliminary data.</text>
</comment>
<dbReference type="Gene3D" id="3.40.50.150">
    <property type="entry name" value="Vaccinia Virus protein VP39"/>
    <property type="match status" value="1"/>
</dbReference>
<dbReference type="GO" id="GO:0032259">
    <property type="term" value="P:methylation"/>
    <property type="evidence" value="ECO:0007669"/>
    <property type="project" value="UniProtKB-KW"/>
</dbReference>
<dbReference type="PRINTS" id="PR00105">
    <property type="entry name" value="C5METTRFRASE"/>
</dbReference>
<sequence length="201" mass="23335">FDILQIIEAKRPSYLFLENVRNLAGPRHADTWRTVVSSLRDLGYVVASDPLIFSPHLLPPELGGAPQVRERVFVLGVRKDKEKGQIDNLVRFNLEMQGKKLWNPDLWQIAEYLEDDECIDKIEDFEISRNEEMYLDAWNYFVETIEQDLLPGFPIWAFAFQPEPQLTAVMASWEVDFRINPTPRESPRFSHGEESGKLVLT</sequence>
<dbReference type="InterPro" id="IPR029063">
    <property type="entry name" value="SAM-dependent_MTases_sf"/>
</dbReference>
<keyword evidence="2 3" id="KW-0808">Transferase</keyword>
<evidence type="ECO:0000256" key="2">
    <source>
        <dbReference type="ARBA" id="ARBA00022679"/>
    </source>
</evidence>
<gene>
    <name evidence="3" type="ORF">B1A_14365</name>
</gene>
<evidence type="ECO:0000313" key="3">
    <source>
        <dbReference type="EMBL" id="EQD47318.1"/>
    </source>
</evidence>
<dbReference type="SUPFAM" id="SSF53335">
    <property type="entry name" value="S-adenosyl-L-methionine-dependent methyltransferases"/>
    <property type="match status" value="1"/>
</dbReference>
<dbReference type="AlphaFoldDB" id="T0ZRM4"/>
<keyword evidence="1 3" id="KW-0489">Methyltransferase</keyword>
<dbReference type="EC" id="2.1.1.-" evidence="3"/>
<feature type="non-terminal residue" evidence="3">
    <location>
        <position position="201"/>
    </location>
</feature>
<dbReference type="EMBL" id="AUZX01010542">
    <property type="protein sequence ID" value="EQD47318.1"/>
    <property type="molecule type" value="Genomic_DNA"/>
</dbReference>
<protein>
    <submittedName>
        <fullName evidence="3">Cytosine-specific DNA methylase</fullName>
        <ecNumber evidence="3">2.1.1.-</ecNumber>
    </submittedName>
</protein>
<dbReference type="GO" id="GO:0008168">
    <property type="term" value="F:methyltransferase activity"/>
    <property type="evidence" value="ECO:0007669"/>
    <property type="project" value="UniProtKB-KW"/>
</dbReference>
<dbReference type="Pfam" id="PF00145">
    <property type="entry name" value="DNA_methylase"/>
    <property type="match status" value="1"/>
</dbReference>
<dbReference type="InterPro" id="IPR001525">
    <property type="entry name" value="C5_MeTfrase"/>
</dbReference>